<dbReference type="Gene3D" id="3.40.50.1100">
    <property type="match status" value="1"/>
</dbReference>
<dbReference type="GO" id="GO:0006567">
    <property type="term" value="P:L-threonine catabolic process"/>
    <property type="evidence" value="ECO:0007669"/>
    <property type="project" value="TreeGrafter"/>
</dbReference>
<evidence type="ECO:0000313" key="6">
    <source>
        <dbReference type="Proteomes" id="UP000572680"/>
    </source>
</evidence>
<name>A0A7W3LX85_ACTNM</name>
<keyword evidence="6" id="KW-1185">Reference proteome</keyword>
<evidence type="ECO:0000256" key="3">
    <source>
        <dbReference type="ARBA" id="ARBA00023239"/>
    </source>
</evidence>
<dbReference type="GO" id="GO:0006565">
    <property type="term" value="P:L-serine catabolic process"/>
    <property type="evidence" value="ECO:0007669"/>
    <property type="project" value="TreeGrafter"/>
</dbReference>
<sequence length="99" mass="9855">MPVEVGDSLADGLVGNLEPGCVTPGVLRGHVDLVAVTDAEIRAALRALFTAHGLVAEGAGAAALAALLAGKIEVTGRVVAVLSGRNITAPAYAEALTRD</sequence>
<dbReference type="Pfam" id="PF00291">
    <property type="entry name" value="PALP"/>
    <property type="match status" value="1"/>
</dbReference>
<keyword evidence="3" id="KW-0456">Lyase</keyword>
<dbReference type="GO" id="GO:0004794">
    <property type="term" value="F:threonine deaminase activity"/>
    <property type="evidence" value="ECO:0007669"/>
    <property type="project" value="TreeGrafter"/>
</dbReference>
<dbReference type="PANTHER" id="PTHR48078:SF6">
    <property type="entry name" value="L-THREONINE DEHYDRATASE CATABOLIC TDCB"/>
    <property type="match status" value="1"/>
</dbReference>
<dbReference type="SUPFAM" id="SSF53686">
    <property type="entry name" value="Tryptophan synthase beta subunit-like PLP-dependent enzymes"/>
    <property type="match status" value="1"/>
</dbReference>
<evidence type="ECO:0000313" key="5">
    <source>
        <dbReference type="EMBL" id="MBA8955922.1"/>
    </source>
</evidence>
<dbReference type="InterPro" id="IPR036052">
    <property type="entry name" value="TrpB-like_PALP_sf"/>
</dbReference>
<dbReference type="GO" id="GO:0003941">
    <property type="term" value="F:L-serine ammonia-lyase activity"/>
    <property type="evidence" value="ECO:0007669"/>
    <property type="project" value="TreeGrafter"/>
</dbReference>
<evidence type="ECO:0000256" key="1">
    <source>
        <dbReference type="ARBA" id="ARBA00001933"/>
    </source>
</evidence>
<comment type="caution">
    <text evidence="5">The sequence shown here is derived from an EMBL/GenBank/DDBJ whole genome shotgun (WGS) entry which is preliminary data.</text>
</comment>
<feature type="domain" description="Tryptophan synthase beta chain-like PALP" evidence="4">
    <location>
        <begin position="4"/>
        <end position="84"/>
    </location>
</feature>
<reference evidence="5 6" key="1">
    <citation type="submission" date="2020-08" db="EMBL/GenBank/DDBJ databases">
        <title>Genomic Encyclopedia of Type Strains, Phase IV (KMG-IV): sequencing the most valuable type-strain genomes for metagenomic binning, comparative biology and taxonomic classification.</title>
        <authorList>
            <person name="Goeker M."/>
        </authorList>
    </citation>
    <scope>NUCLEOTIDE SEQUENCE [LARGE SCALE GENOMIC DNA]</scope>
    <source>
        <strain evidence="5 6">DSM 44197</strain>
    </source>
</reference>
<gene>
    <name evidence="5" type="ORF">HNR61_007604</name>
</gene>
<dbReference type="InterPro" id="IPR050147">
    <property type="entry name" value="Ser/Thr_Dehydratase"/>
</dbReference>
<dbReference type="InterPro" id="IPR001926">
    <property type="entry name" value="TrpB-like_PALP"/>
</dbReference>
<proteinExistence type="predicted"/>
<organism evidence="5 6">
    <name type="scientific">Actinomadura namibiensis</name>
    <dbReference type="NCBI Taxonomy" id="182080"/>
    <lineage>
        <taxon>Bacteria</taxon>
        <taxon>Bacillati</taxon>
        <taxon>Actinomycetota</taxon>
        <taxon>Actinomycetes</taxon>
        <taxon>Streptosporangiales</taxon>
        <taxon>Thermomonosporaceae</taxon>
        <taxon>Actinomadura</taxon>
    </lineage>
</organism>
<dbReference type="PANTHER" id="PTHR48078">
    <property type="entry name" value="THREONINE DEHYDRATASE, MITOCHONDRIAL-RELATED"/>
    <property type="match status" value="1"/>
</dbReference>
<comment type="cofactor">
    <cofactor evidence="1">
        <name>pyridoxal 5'-phosphate</name>
        <dbReference type="ChEBI" id="CHEBI:597326"/>
    </cofactor>
</comment>
<evidence type="ECO:0000259" key="4">
    <source>
        <dbReference type="Pfam" id="PF00291"/>
    </source>
</evidence>
<dbReference type="Proteomes" id="UP000572680">
    <property type="component" value="Unassembled WGS sequence"/>
</dbReference>
<dbReference type="EMBL" id="JACJIA010000013">
    <property type="protein sequence ID" value="MBA8955922.1"/>
    <property type="molecule type" value="Genomic_DNA"/>
</dbReference>
<keyword evidence="2" id="KW-0663">Pyridoxal phosphate</keyword>
<evidence type="ECO:0000256" key="2">
    <source>
        <dbReference type="ARBA" id="ARBA00022898"/>
    </source>
</evidence>
<accession>A0A7W3LX85</accession>
<dbReference type="AlphaFoldDB" id="A0A7W3LX85"/>
<dbReference type="GO" id="GO:0009097">
    <property type="term" value="P:isoleucine biosynthetic process"/>
    <property type="evidence" value="ECO:0007669"/>
    <property type="project" value="TreeGrafter"/>
</dbReference>
<protein>
    <submittedName>
        <fullName evidence="5">Threonine dehydratase</fullName>
    </submittedName>
</protein>